<dbReference type="RefSeq" id="WP_005423972.1">
    <property type="nucleotide sequence ID" value="NZ_JH584329.1"/>
</dbReference>
<sequence>MIEFINEYFRSGLTLVATCFAIYFSFKKIGHNITASIEIDSGATYETFINQVTLNNKKDKVIAIWSVNAIFDNDLKLELIKCEPPIILKPYESLSLSMEKYSKLSVNGCITSIDFYFSKIDIVIDSGETLIKCKVTEKRDLLSDYNILSKGMTKFQNHIYNDKVKYIISYYYFGNLCTAFILGSGLIVNEWEFQHKLITIDTELDLLGFETFLKQTNLSDFVKGYMCFKCSYPDLKLIFEERNIKT</sequence>
<name>A0AAV3EMX0_ALIFS</name>
<protein>
    <submittedName>
        <fullName evidence="2">Uncharacterized protein</fullName>
    </submittedName>
</protein>
<dbReference type="Proteomes" id="UP000004521">
    <property type="component" value="Unassembled WGS sequence"/>
</dbReference>
<organism evidence="2 3">
    <name type="scientific">Aliivibrio fischeri SR5</name>
    <dbReference type="NCBI Taxonomy" id="1088719"/>
    <lineage>
        <taxon>Bacteria</taxon>
        <taxon>Pseudomonadati</taxon>
        <taxon>Pseudomonadota</taxon>
        <taxon>Gammaproteobacteria</taxon>
        <taxon>Vibrionales</taxon>
        <taxon>Vibrionaceae</taxon>
        <taxon>Aliivibrio</taxon>
    </lineage>
</organism>
<comment type="caution">
    <text evidence="2">The sequence shown here is derived from an EMBL/GenBank/DDBJ whole genome shotgun (WGS) entry which is preliminary data.</text>
</comment>
<evidence type="ECO:0000313" key="3">
    <source>
        <dbReference type="Proteomes" id="UP000004521"/>
    </source>
</evidence>
<evidence type="ECO:0000256" key="1">
    <source>
        <dbReference type="SAM" id="Phobius"/>
    </source>
</evidence>
<proteinExistence type="predicted"/>
<dbReference type="AlphaFoldDB" id="A0AAV3EMX0"/>
<keyword evidence="1" id="KW-0812">Transmembrane</keyword>
<gene>
    <name evidence="2" type="ORF">VFSR5_2699</name>
</gene>
<dbReference type="EMBL" id="AHIH01000015">
    <property type="protein sequence ID" value="EHN67974.1"/>
    <property type="molecule type" value="Genomic_DNA"/>
</dbReference>
<feature type="transmembrane region" description="Helical" evidence="1">
    <location>
        <begin position="170"/>
        <end position="188"/>
    </location>
</feature>
<reference evidence="2 3" key="1">
    <citation type="journal article" date="2012" name="J. Bacteriol.">
        <title>Draft Genome Sequence of Vibrio fischeri SR5, a Strain Isolated from the Light Organ of the Mediterranean Squid Sepiola robusta.</title>
        <authorList>
            <person name="Gyllborg M.C."/>
            <person name="Sahl J.W."/>
            <person name="Cronin D.C.III."/>
            <person name="Rasko D.A."/>
            <person name="Mandel M.J."/>
        </authorList>
    </citation>
    <scope>NUCLEOTIDE SEQUENCE [LARGE SCALE GENOMIC DNA]</scope>
    <source>
        <strain evidence="2 3">SR5</strain>
    </source>
</reference>
<keyword evidence="1" id="KW-1133">Transmembrane helix</keyword>
<evidence type="ECO:0000313" key="2">
    <source>
        <dbReference type="EMBL" id="EHN67974.1"/>
    </source>
</evidence>
<accession>A0AAV3EMX0</accession>
<keyword evidence="1" id="KW-0472">Membrane</keyword>